<keyword evidence="5 6" id="KW-0472">Membrane</keyword>
<dbReference type="STRING" id="1073423.SAMN04488700_0500"/>
<dbReference type="Gene3D" id="1.20.1250.20">
    <property type="entry name" value="MFS general substrate transporter like domains"/>
    <property type="match status" value="1"/>
</dbReference>
<evidence type="ECO:0000256" key="4">
    <source>
        <dbReference type="ARBA" id="ARBA00022989"/>
    </source>
</evidence>
<keyword evidence="3 6" id="KW-0812">Transmembrane</keyword>
<dbReference type="Pfam" id="PF07690">
    <property type="entry name" value="MFS_1"/>
    <property type="match status" value="1"/>
</dbReference>
<feature type="transmembrane region" description="Helical" evidence="6">
    <location>
        <begin position="46"/>
        <end position="65"/>
    </location>
</feature>
<accession>A0A1X7MR53</accession>
<dbReference type="GO" id="GO:0022857">
    <property type="term" value="F:transmembrane transporter activity"/>
    <property type="evidence" value="ECO:0007669"/>
    <property type="project" value="InterPro"/>
</dbReference>
<dbReference type="EMBL" id="FXBJ01000002">
    <property type="protein sequence ID" value="SMH27175.1"/>
    <property type="molecule type" value="Genomic_DNA"/>
</dbReference>
<dbReference type="RefSeq" id="WP_234987790.1">
    <property type="nucleotide sequence ID" value="NZ_FXBJ01000002.1"/>
</dbReference>
<evidence type="ECO:0000313" key="8">
    <source>
        <dbReference type="EMBL" id="SMH27175.1"/>
    </source>
</evidence>
<dbReference type="InterPro" id="IPR036259">
    <property type="entry name" value="MFS_trans_sf"/>
</dbReference>
<keyword evidence="4 6" id="KW-1133">Transmembrane helix</keyword>
<sequence>MSGYQKKVLNSSAVGYGLENMDVILLSFSLSSITIQLQLTSAAAELISAITNLGMLLGGVLFGVLADEHGRVKMFSYTVYIFAFAIATMYFANNIYLIYIFRFLASVGAGGEYGKVWRWSLKFSLGKKRA</sequence>
<name>A0A1X7MR53_9LACT</name>
<evidence type="ECO:0000256" key="1">
    <source>
        <dbReference type="ARBA" id="ARBA00004651"/>
    </source>
</evidence>
<dbReference type="InterPro" id="IPR020846">
    <property type="entry name" value="MFS_dom"/>
</dbReference>
<dbReference type="PROSITE" id="PS50850">
    <property type="entry name" value="MFS"/>
    <property type="match status" value="1"/>
</dbReference>
<feature type="transmembrane region" description="Helical" evidence="6">
    <location>
        <begin position="77"/>
        <end position="101"/>
    </location>
</feature>
<gene>
    <name evidence="8" type="ORF">SAMN04488700_0500</name>
</gene>
<dbReference type="PANTHER" id="PTHR23511">
    <property type="entry name" value="SYNAPTIC VESICLE GLYCOPROTEIN 2"/>
    <property type="match status" value="1"/>
</dbReference>
<keyword evidence="2" id="KW-0813">Transport</keyword>
<dbReference type="Proteomes" id="UP000193435">
    <property type="component" value="Unassembled WGS sequence"/>
</dbReference>
<evidence type="ECO:0000256" key="6">
    <source>
        <dbReference type="SAM" id="Phobius"/>
    </source>
</evidence>
<feature type="domain" description="Major facilitator superfamily (MFS) profile" evidence="7">
    <location>
        <begin position="8"/>
        <end position="130"/>
    </location>
</feature>
<keyword evidence="9" id="KW-1185">Reference proteome</keyword>
<dbReference type="AlphaFoldDB" id="A0A1X7MR53"/>
<evidence type="ECO:0000313" key="9">
    <source>
        <dbReference type="Proteomes" id="UP000193435"/>
    </source>
</evidence>
<protein>
    <submittedName>
        <fullName evidence="8">Major Facilitator Superfamily protein</fullName>
    </submittedName>
</protein>
<evidence type="ECO:0000259" key="7">
    <source>
        <dbReference type="PROSITE" id="PS50850"/>
    </source>
</evidence>
<reference evidence="8 9" key="1">
    <citation type="submission" date="2017-04" db="EMBL/GenBank/DDBJ databases">
        <authorList>
            <person name="Afonso C.L."/>
            <person name="Miller P.J."/>
            <person name="Scott M.A."/>
            <person name="Spackman E."/>
            <person name="Goraichik I."/>
            <person name="Dimitrov K.M."/>
            <person name="Suarez D.L."/>
            <person name="Swayne D.E."/>
        </authorList>
    </citation>
    <scope>NUCLEOTIDE SEQUENCE [LARGE SCALE GENOMIC DNA]</scope>
    <source>
        <strain evidence="8 9">LMG26642</strain>
    </source>
</reference>
<organism evidence="8 9">
    <name type="scientific">Carnobacterium iners</name>
    <dbReference type="NCBI Taxonomy" id="1073423"/>
    <lineage>
        <taxon>Bacteria</taxon>
        <taxon>Bacillati</taxon>
        <taxon>Bacillota</taxon>
        <taxon>Bacilli</taxon>
        <taxon>Lactobacillales</taxon>
        <taxon>Carnobacteriaceae</taxon>
        <taxon>Carnobacterium</taxon>
    </lineage>
</organism>
<evidence type="ECO:0000256" key="2">
    <source>
        <dbReference type="ARBA" id="ARBA00022448"/>
    </source>
</evidence>
<dbReference type="InterPro" id="IPR011701">
    <property type="entry name" value="MFS"/>
</dbReference>
<proteinExistence type="predicted"/>
<dbReference type="SUPFAM" id="SSF103473">
    <property type="entry name" value="MFS general substrate transporter"/>
    <property type="match status" value="1"/>
</dbReference>
<feature type="transmembrane region" description="Helical" evidence="6">
    <location>
        <begin position="21"/>
        <end position="40"/>
    </location>
</feature>
<dbReference type="PANTHER" id="PTHR23511:SF34">
    <property type="entry name" value="SYNAPTIC VESICLE GLYCOPROTEIN 2"/>
    <property type="match status" value="1"/>
</dbReference>
<comment type="subcellular location">
    <subcellularLocation>
        <location evidence="1">Cell membrane</location>
        <topology evidence="1">Multi-pass membrane protein</topology>
    </subcellularLocation>
</comment>
<evidence type="ECO:0000256" key="3">
    <source>
        <dbReference type="ARBA" id="ARBA00022692"/>
    </source>
</evidence>
<dbReference type="GO" id="GO:0005886">
    <property type="term" value="C:plasma membrane"/>
    <property type="evidence" value="ECO:0007669"/>
    <property type="project" value="UniProtKB-SubCell"/>
</dbReference>
<evidence type="ECO:0000256" key="5">
    <source>
        <dbReference type="ARBA" id="ARBA00023136"/>
    </source>
</evidence>